<dbReference type="RefSeq" id="WP_091620157.1">
    <property type="nucleotide sequence ID" value="NZ_FOEF01000011.1"/>
</dbReference>
<dbReference type="AlphaFoldDB" id="A0A1H8Y5N6"/>
<feature type="compositionally biased region" description="Acidic residues" evidence="2">
    <location>
        <begin position="17"/>
        <end position="27"/>
    </location>
</feature>
<protein>
    <submittedName>
        <fullName evidence="3">Uncharacterized protein</fullName>
    </submittedName>
</protein>
<evidence type="ECO:0000313" key="3">
    <source>
        <dbReference type="EMBL" id="SEP47397.1"/>
    </source>
</evidence>
<dbReference type="OrthoDB" id="4275274at2"/>
<sequence>MTHSEYYADTGYYPDAEPFDEPDAEREDEFAVLSDTVDGMQETVDDLESRTGRELTDLRESVDSYREAQERHESRLDLATRQLERLKQRLLVLERAVRVSEKVPVVNLDDVGPELRRLAAEAERRHALTAQLMTANQRQPYEEDIALLPKAWEALADSEKSLIAVLGVLATTQRTDERRGDAEARLSEVAARRRGVLDRQLPAAVKDAEAAQQALDADDRTRTRVLPQIEKAERDWEELHARLRERITGALGSSALLPVWFTHAFGVAPPSGAASDRWIRAASSVLAYRVTHGVTDQALPLGEPPAADTDWTQPQWSWRARLEQDIEDLDDSGV</sequence>
<name>A0A1H8Y5N6_9PSEU</name>
<proteinExistence type="predicted"/>
<evidence type="ECO:0000256" key="2">
    <source>
        <dbReference type="SAM" id="MobiDB-lite"/>
    </source>
</evidence>
<evidence type="ECO:0000256" key="1">
    <source>
        <dbReference type="SAM" id="Coils"/>
    </source>
</evidence>
<evidence type="ECO:0000313" key="4">
    <source>
        <dbReference type="Proteomes" id="UP000198582"/>
    </source>
</evidence>
<organism evidence="3 4">
    <name type="scientific">Amycolatopsis saalfeldensis</name>
    <dbReference type="NCBI Taxonomy" id="394193"/>
    <lineage>
        <taxon>Bacteria</taxon>
        <taxon>Bacillati</taxon>
        <taxon>Actinomycetota</taxon>
        <taxon>Actinomycetes</taxon>
        <taxon>Pseudonocardiales</taxon>
        <taxon>Pseudonocardiaceae</taxon>
        <taxon>Amycolatopsis</taxon>
    </lineage>
</organism>
<feature type="coiled-coil region" evidence="1">
    <location>
        <begin position="55"/>
        <end position="103"/>
    </location>
</feature>
<gene>
    <name evidence="3" type="ORF">SAMN04489732_111119</name>
</gene>
<reference evidence="3 4" key="1">
    <citation type="submission" date="2016-10" db="EMBL/GenBank/DDBJ databases">
        <authorList>
            <person name="de Groot N.N."/>
        </authorList>
    </citation>
    <scope>NUCLEOTIDE SEQUENCE [LARGE SCALE GENOMIC DNA]</scope>
    <source>
        <strain evidence="3 4">DSM 44993</strain>
    </source>
</reference>
<feature type="region of interest" description="Disordered" evidence="2">
    <location>
        <begin position="1"/>
        <end position="27"/>
    </location>
</feature>
<dbReference type="EMBL" id="FOEF01000011">
    <property type="protein sequence ID" value="SEP47397.1"/>
    <property type="molecule type" value="Genomic_DNA"/>
</dbReference>
<keyword evidence="4" id="KW-1185">Reference proteome</keyword>
<accession>A0A1H8Y5N6</accession>
<dbReference type="Proteomes" id="UP000198582">
    <property type="component" value="Unassembled WGS sequence"/>
</dbReference>
<keyword evidence="1" id="KW-0175">Coiled coil</keyword>